<dbReference type="PROSITE" id="PS01095">
    <property type="entry name" value="GH18_1"/>
    <property type="match status" value="1"/>
</dbReference>
<protein>
    <submittedName>
        <fullName evidence="1">Uncharacterized protein</fullName>
    </submittedName>
</protein>
<dbReference type="InterPro" id="IPR017853">
    <property type="entry name" value="GH"/>
</dbReference>
<name>A0ABR7YAN6_9SPHI</name>
<evidence type="ECO:0000313" key="1">
    <source>
        <dbReference type="EMBL" id="MBD1428347.1"/>
    </source>
</evidence>
<dbReference type="InterPro" id="IPR001579">
    <property type="entry name" value="Glyco_hydro_18_chit_AS"/>
</dbReference>
<proteinExistence type="predicted"/>
<evidence type="ECO:0000313" key="2">
    <source>
        <dbReference type="Proteomes" id="UP000651271"/>
    </source>
</evidence>
<accession>A0ABR7YAN6</accession>
<sequence length="196" mass="21320">MKVRGTIQRWTAIFGVALATIIQVGCQKDLDGVDLDNEYANYGANGTDQPNSSSFVYLVTALRDLMPDKIISFYNIGPSASRLSFNGVTVGSKVDYAWNPYYSTYSAPNIPGLDKSRLGAAAIDVNSTSSSTLTSFANRTKTDGYGVFLYYDLRSTNIASYLSGASNILYGQNTSFDNGTTIQRPLRISNQDLPIN</sequence>
<comment type="caution">
    <text evidence="1">The sequence shown here is derived from an EMBL/GenBank/DDBJ whole genome shotgun (WGS) entry which is preliminary data.</text>
</comment>
<gene>
    <name evidence="1" type="ORF">H8B04_02000</name>
</gene>
<dbReference type="Proteomes" id="UP000651271">
    <property type="component" value="Unassembled WGS sequence"/>
</dbReference>
<dbReference type="Gene3D" id="3.20.20.80">
    <property type="entry name" value="Glycosidases"/>
    <property type="match status" value="1"/>
</dbReference>
<reference evidence="1 2" key="1">
    <citation type="submission" date="2020-08" db="EMBL/GenBank/DDBJ databases">
        <title>Sphingobacterium sp. DN04309 isolated from aquaculture water.</title>
        <authorList>
            <person name="Zhang M."/>
        </authorList>
    </citation>
    <scope>NUCLEOTIDE SEQUENCE [LARGE SCALE GENOMIC DNA]</scope>
    <source>
        <strain evidence="1 2">DN04309</strain>
    </source>
</reference>
<organism evidence="1 2">
    <name type="scientific">Sphingobacterium litopenaei</name>
    <dbReference type="NCBI Taxonomy" id="2763500"/>
    <lineage>
        <taxon>Bacteria</taxon>
        <taxon>Pseudomonadati</taxon>
        <taxon>Bacteroidota</taxon>
        <taxon>Sphingobacteriia</taxon>
        <taxon>Sphingobacteriales</taxon>
        <taxon>Sphingobacteriaceae</taxon>
        <taxon>Sphingobacterium</taxon>
    </lineage>
</organism>
<dbReference type="RefSeq" id="WP_190301271.1">
    <property type="nucleotide sequence ID" value="NZ_JACOIJ010000002.1"/>
</dbReference>
<keyword evidence="2" id="KW-1185">Reference proteome</keyword>
<dbReference type="EMBL" id="JACOIJ010000002">
    <property type="protein sequence ID" value="MBD1428347.1"/>
    <property type="molecule type" value="Genomic_DNA"/>
</dbReference>
<dbReference type="SUPFAM" id="SSF51445">
    <property type="entry name" value="(Trans)glycosidases"/>
    <property type="match status" value="1"/>
</dbReference>